<evidence type="ECO:0000256" key="4">
    <source>
        <dbReference type="SAM" id="MobiDB-lite"/>
    </source>
</evidence>
<dbReference type="GO" id="GO:0016746">
    <property type="term" value="F:acyltransferase activity"/>
    <property type="evidence" value="ECO:0007669"/>
    <property type="project" value="InterPro"/>
</dbReference>
<keyword evidence="2 6" id="KW-0689">Ribosomal protein</keyword>
<protein>
    <submittedName>
        <fullName evidence="6">Ribosomal protein L15</fullName>
    </submittedName>
</protein>
<dbReference type="VEuPathDB" id="FungiDB:C5L36_0B02220"/>
<dbReference type="GO" id="GO:0004664">
    <property type="term" value="F:prephenate dehydratase activity"/>
    <property type="evidence" value="ECO:0007669"/>
    <property type="project" value="InterPro"/>
</dbReference>
<dbReference type="InterPro" id="IPR002123">
    <property type="entry name" value="Plipid/glycerol_acylTrfase"/>
</dbReference>
<keyword evidence="3" id="KW-0687">Ribonucleoprotein</keyword>
<comment type="caution">
    <text evidence="6">The sequence shown here is derived from an EMBL/GenBank/DDBJ whole genome shotgun (WGS) entry which is preliminary data.</text>
</comment>
<dbReference type="AlphaFoldDB" id="A0A1Z8JKU2"/>
<feature type="region of interest" description="Disordered" evidence="4">
    <location>
        <begin position="459"/>
        <end position="481"/>
    </location>
</feature>
<dbReference type="InterPro" id="IPR001086">
    <property type="entry name" value="Preph_deHydtase"/>
</dbReference>
<reference evidence="6 7" key="1">
    <citation type="submission" date="2017-05" db="EMBL/GenBank/DDBJ databases">
        <title>The Genome Sequence of Candida krusei Ckrusei653.</title>
        <authorList>
            <person name="Cuomo C."/>
            <person name="Forche A."/>
            <person name="Young S."/>
            <person name="Abouelleil A."/>
            <person name="Cao P."/>
            <person name="Chapman S."/>
            <person name="Cusick C."/>
            <person name="Shea T."/>
            <person name="Nusbaum C."/>
            <person name="Birren B."/>
        </authorList>
    </citation>
    <scope>NUCLEOTIDE SEQUENCE [LARGE SCALE GENOMIC DNA]</scope>
    <source>
        <strain evidence="6 7">Ckrusei653</strain>
    </source>
</reference>
<dbReference type="SUPFAM" id="SSF69593">
    <property type="entry name" value="Glycerol-3-phosphate (1)-acyltransferase"/>
    <property type="match status" value="1"/>
</dbReference>
<dbReference type="PROSITE" id="PS51171">
    <property type="entry name" value="PREPHENATE_DEHYDR_3"/>
    <property type="match status" value="1"/>
</dbReference>
<dbReference type="GO" id="GO:0036149">
    <property type="term" value="P:phosphatidylinositol acyl-chain remodeling"/>
    <property type="evidence" value="ECO:0007669"/>
    <property type="project" value="TreeGrafter"/>
</dbReference>
<dbReference type="GO" id="GO:0006412">
    <property type="term" value="P:translation"/>
    <property type="evidence" value="ECO:0007669"/>
    <property type="project" value="InterPro"/>
</dbReference>
<dbReference type="GO" id="GO:0005783">
    <property type="term" value="C:endoplasmic reticulum"/>
    <property type="evidence" value="ECO:0007669"/>
    <property type="project" value="TreeGrafter"/>
</dbReference>
<evidence type="ECO:0000313" key="7">
    <source>
        <dbReference type="Proteomes" id="UP000195871"/>
    </source>
</evidence>
<dbReference type="PANTHER" id="PTHR10983:SF16">
    <property type="entry name" value="LYSOCARDIOLIPIN ACYLTRANSFERASE 1"/>
    <property type="match status" value="1"/>
</dbReference>
<dbReference type="PANTHER" id="PTHR10983">
    <property type="entry name" value="1-ACYLGLYCEROL-3-PHOSPHATE ACYLTRANSFERASE-RELATED"/>
    <property type="match status" value="1"/>
</dbReference>
<dbReference type="GO" id="GO:0009094">
    <property type="term" value="P:L-phenylalanine biosynthetic process"/>
    <property type="evidence" value="ECO:0007669"/>
    <property type="project" value="InterPro"/>
</dbReference>
<dbReference type="HAMAP" id="MF_01341">
    <property type="entry name" value="Ribosomal_uL15"/>
    <property type="match status" value="1"/>
</dbReference>
<evidence type="ECO:0000256" key="1">
    <source>
        <dbReference type="ARBA" id="ARBA00007320"/>
    </source>
</evidence>
<dbReference type="EMBL" id="NHMM01000005">
    <property type="protein sequence ID" value="OUT21204.1"/>
    <property type="molecule type" value="Genomic_DNA"/>
</dbReference>
<feature type="domain" description="Prephenate dehydratase" evidence="5">
    <location>
        <begin position="2"/>
        <end position="187"/>
    </location>
</feature>
<name>A0A1Z8JKU2_PICKU</name>
<dbReference type="SMART" id="SM00563">
    <property type="entry name" value="PlsC"/>
    <property type="match status" value="1"/>
</dbReference>
<dbReference type="SUPFAM" id="SSF53850">
    <property type="entry name" value="Periplasmic binding protein-like II"/>
    <property type="match status" value="1"/>
</dbReference>
<dbReference type="InterPro" id="IPR021131">
    <property type="entry name" value="Ribosomal_uL15/eL18"/>
</dbReference>
<dbReference type="GO" id="GO:0015934">
    <property type="term" value="C:large ribosomal subunit"/>
    <property type="evidence" value="ECO:0007669"/>
    <property type="project" value="InterPro"/>
</dbReference>
<dbReference type="Pfam" id="PF00828">
    <property type="entry name" value="Ribosomal_L27A"/>
    <property type="match status" value="1"/>
</dbReference>
<dbReference type="InterPro" id="IPR036227">
    <property type="entry name" value="Ribosomal_uL15/eL18_sf"/>
</dbReference>
<dbReference type="Gene3D" id="3.100.10.10">
    <property type="match status" value="1"/>
</dbReference>
<dbReference type="CDD" id="cd13532">
    <property type="entry name" value="PBP2_PDT_like"/>
    <property type="match status" value="1"/>
</dbReference>
<dbReference type="GO" id="GO:0003735">
    <property type="term" value="F:structural constituent of ribosome"/>
    <property type="evidence" value="ECO:0007669"/>
    <property type="project" value="InterPro"/>
</dbReference>
<dbReference type="InterPro" id="IPR030878">
    <property type="entry name" value="Ribosomal_uL15"/>
</dbReference>
<dbReference type="CDD" id="cd07990">
    <property type="entry name" value="LPLAT_LCLAT1-like"/>
    <property type="match status" value="1"/>
</dbReference>
<comment type="similarity">
    <text evidence="1">Belongs to the universal ribosomal protein uL15 family.</text>
</comment>
<dbReference type="Gene3D" id="3.40.190.10">
    <property type="entry name" value="Periplasmic binding protein-like II"/>
    <property type="match status" value="2"/>
</dbReference>
<gene>
    <name evidence="6" type="ORF">CAS74_003319</name>
</gene>
<dbReference type="VEuPathDB" id="FungiDB:C5L36_0B02240"/>
<evidence type="ECO:0000313" key="6">
    <source>
        <dbReference type="EMBL" id="OUT21204.1"/>
    </source>
</evidence>
<dbReference type="Pfam" id="PF00800">
    <property type="entry name" value="PDT"/>
    <property type="match status" value="1"/>
</dbReference>
<proteinExistence type="inferred from homology"/>
<feature type="compositionally biased region" description="Gly residues" evidence="4">
    <location>
        <begin position="459"/>
        <end position="470"/>
    </location>
</feature>
<dbReference type="SUPFAM" id="SSF52080">
    <property type="entry name" value="Ribosomal proteins L15p and L18e"/>
    <property type="match status" value="1"/>
</dbReference>
<organism evidence="6 7">
    <name type="scientific">Pichia kudriavzevii</name>
    <name type="common">Yeast</name>
    <name type="synonym">Issatchenkia orientalis</name>
    <dbReference type="NCBI Taxonomy" id="4909"/>
    <lineage>
        <taxon>Eukaryota</taxon>
        <taxon>Fungi</taxon>
        <taxon>Dikarya</taxon>
        <taxon>Ascomycota</taxon>
        <taxon>Saccharomycotina</taxon>
        <taxon>Pichiomycetes</taxon>
        <taxon>Pichiales</taxon>
        <taxon>Pichiaceae</taxon>
        <taxon>Pichia</taxon>
    </lineage>
</organism>
<dbReference type="Proteomes" id="UP000195871">
    <property type="component" value="Unassembled WGS sequence"/>
</dbReference>
<sequence>MRVGYLGPAGTYSYQAAVQHFPNANGEVEYLPQKSIGACFQSMNDGSVDYAIVPFENSTNGQVIFTFDLIVDWFVGGKANFQVVGEEYVAIHHALVGYAASINGIKEVHSHPQVWGQCRNILAKLESPIQVDESSTAAAVLAVSKLRSLSVAALAPLSAAHVHNVPIIQSPVEDDPSNTTRFLVLGRQHYSADRKIAGSPTKLPRRAIVIANHQMYTDWLYIWYLAYRNVGDMGAHIYIIMKESLKKLPILGYGMINYSFVFLARNWQRDAEKMACQFNETSKRDSFWMLIFPEGTNMSHNNREKSHQWARKTNKPIWNGVLLPRVKGLQLAVKEMGNQVITLTMGYKGCSLDRMAQDVFNVVQLYIWGNQPPLVSILIDVQTIDREVEPWIESHWQEKENEMLHYYSNGDFDGVYVDVPLVVGDKLVHILLLGALLSSLVAIYYKYLNRVKRVGRGPGSGLGKTSGRGQKGQKARSSVPDWFEGGQTPLWKLFPKRGFYRHQKLILNEVKLSTIQKFYEQGKLENVKLLDMKTMKDLGMVTGSMNDGVAILKDTENYTCPIPVETTKATGPAIKVIESAGATFTSVYYSRGVGFRAHHSPDWFLENKGYLPLRARPIARRDIQSYSNPEKRGYLTGSDYIKNIHVGGKRIEKKVKKTPLDLEVESASKDNSNGSFVRSAIVSFADLKL</sequence>
<evidence type="ECO:0000256" key="2">
    <source>
        <dbReference type="ARBA" id="ARBA00022980"/>
    </source>
</evidence>
<dbReference type="InterPro" id="IPR005749">
    <property type="entry name" value="Ribosomal_uL15_bac-type"/>
</dbReference>
<evidence type="ECO:0000256" key="3">
    <source>
        <dbReference type="ARBA" id="ARBA00023274"/>
    </source>
</evidence>
<evidence type="ECO:0000259" key="5">
    <source>
        <dbReference type="PROSITE" id="PS51171"/>
    </source>
</evidence>
<accession>A0A1Z8JKU2</accession>
<dbReference type="NCBIfam" id="TIGR01071">
    <property type="entry name" value="rplO_bact"/>
    <property type="match status" value="1"/>
</dbReference>
<dbReference type="Pfam" id="PF01553">
    <property type="entry name" value="Acyltransferase"/>
    <property type="match status" value="1"/>
</dbReference>